<dbReference type="AlphaFoldDB" id="A0A2A6RHC8"/>
<keyword evidence="4" id="KW-1185">Reference proteome</keyword>
<name>A0A2A6RHC8_9CHLR</name>
<evidence type="ECO:0000256" key="2">
    <source>
        <dbReference type="ARBA" id="ARBA00022840"/>
    </source>
</evidence>
<dbReference type="PANTHER" id="PTHR13696:SF52">
    <property type="entry name" value="PARA FAMILY PROTEIN CT_582"/>
    <property type="match status" value="1"/>
</dbReference>
<keyword evidence="2" id="KW-0067">ATP-binding</keyword>
<accession>A0A2A6RHC8</accession>
<dbReference type="EMBL" id="NQWI01000076">
    <property type="protein sequence ID" value="PDW02278.1"/>
    <property type="molecule type" value="Genomic_DNA"/>
</dbReference>
<protein>
    <recommendedName>
        <fullName evidence="5">AAA domain-containing protein</fullName>
    </recommendedName>
</protein>
<evidence type="ECO:0008006" key="5">
    <source>
        <dbReference type="Google" id="ProtNLM"/>
    </source>
</evidence>
<dbReference type="Pfam" id="PF10609">
    <property type="entry name" value="ParA"/>
    <property type="match status" value="1"/>
</dbReference>
<evidence type="ECO:0000313" key="4">
    <source>
        <dbReference type="Proteomes" id="UP000220527"/>
    </source>
</evidence>
<sequence length="278" mass="29769">MYGMGQSLLNEARLLGLTTVTERDAAAVTAWIGQAMGVTARASGGRVPILAVGAAKGGIGKTFVTCLLAEGMRRRGFNVLVWDSDISNPGLVPAFRIPNSSPSYLHLIQRGAAHWNPTGITPFIFQPDHTRGGNAGWGEIDFLVGSHTVARVENDVRLPDWQGLYDGVAQLDAYDLVIIDTPPDYLRRPYATHTLMKGGVVVLPCPPGARERMGVAHMLDHLRETAPDRLNRCSILTAPLPMPTIGAWAAFVGRMRGENVDVPAPNTSVGSLASDRAA</sequence>
<dbReference type="SUPFAM" id="SSF52540">
    <property type="entry name" value="P-loop containing nucleoside triphosphate hydrolases"/>
    <property type="match status" value="1"/>
</dbReference>
<dbReference type="PANTHER" id="PTHR13696">
    <property type="entry name" value="P-LOOP CONTAINING NUCLEOSIDE TRIPHOSPHATE HYDROLASE"/>
    <property type="match status" value="1"/>
</dbReference>
<reference evidence="4" key="1">
    <citation type="submission" date="2017-08" db="EMBL/GenBank/DDBJ databases">
        <authorList>
            <person name="Grouzdev D.S."/>
            <person name="Gaisin V.A."/>
            <person name="Rysina M.S."/>
            <person name="Gorlenko V.M."/>
        </authorList>
    </citation>
    <scope>NUCLEOTIDE SEQUENCE [LARGE SCALE GENOMIC DNA]</scope>
    <source>
        <strain evidence="4">Kir15-3F</strain>
    </source>
</reference>
<gene>
    <name evidence="3" type="ORF">CJ255_14710</name>
</gene>
<dbReference type="InterPro" id="IPR027417">
    <property type="entry name" value="P-loop_NTPase"/>
</dbReference>
<proteinExistence type="predicted"/>
<dbReference type="Gene3D" id="3.40.50.300">
    <property type="entry name" value="P-loop containing nucleotide triphosphate hydrolases"/>
    <property type="match status" value="1"/>
</dbReference>
<evidence type="ECO:0000256" key="1">
    <source>
        <dbReference type="ARBA" id="ARBA00022741"/>
    </source>
</evidence>
<dbReference type="OrthoDB" id="141232at2"/>
<dbReference type="InterPro" id="IPR033756">
    <property type="entry name" value="YlxH/NBP35"/>
</dbReference>
<dbReference type="InterPro" id="IPR050678">
    <property type="entry name" value="DNA_Partitioning_ATPase"/>
</dbReference>
<keyword evidence="1" id="KW-0547">Nucleotide-binding</keyword>
<dbReference type="Proteomes" id="UP000220527">
    <property type="component" value="Unassembled WGS sequence"/>
</dbReference>
<comment type="caution">
    <text evidence="3">The sequence shown here is derived from an EMBL/GenBank/DDBJ whole genome shotgun (WGS) entry which is preliminary data.</text>
</comment>
<evidence type="ECO:0000313" key="3">
    <source>
        <dbReference type="EMBL" id="PDW02278.1"/>
    </source>
</evidence>
<organism evidence="3 4">
    <name type="scientific">Candidatus Viridilinea mediisalina</name>
    <dbReference type="NCBI Taxonomy" id="2024553"/>
    <lineage>
        <taxon>Bacteria</taxon>
        <taxon>Bacillati</taxon>
        <taxon>Chloroflexota</taxon>
        <taxon>Chloroflexia</taxon>
        <taxon>Chloroflexales</taxon>
        <taxon>Chloroflexineae</taxon>
        <taxon>Oscillochloridaceae</taxon>
        <taxon>Candidatus Viridilinea</taxon>
    </lineage>
</organism>
<dbReference type="GO" id="GO:0005524">
    <property type="term" value="F:ATP binding"/>
    <property type="evidence" value="ECO:0007669"/>
    <property type="project" value="UniProtKB-KW"/>
</dbReference>